<dbReference type="AlphaFoldDB" id="A0AAE3SML9"/>
<keyword evidence="1" id="KW-0472">Membrane</keyword>
<sequence length="122" mass="13795">MASHPLNLMLRFLLEIAAIAAVGIWGWKLGVSWDRFLWALLLPVFLMTVWGVFAVPEDPSRSGNAPVPVAGWLRMLLELGVFTSATWVLYDLGFLLSSMIFAGICLLHYITSYDRVIWLLKR</sequence>
<dbReference type="InterPro" id="IPR021214">
    <property type="entry name" value="DUF2568"/>
</dbReference>
<feature type="transmembrane region" description="Helical" evidence="1">
    <location>
        <begin position="12"/>
        <end position="30"/>
    </location>
</feature>
<name>A0AAE3SML9_9FLAO</name>
<evidence type="ECO:0000313" key="3">
    <source>
        <dbReference type="Proteomes" id="UP001207116"/>
    </source>
</evidence>
<keyword evidence="1" id="KW-1133">Transmembrane helix</keyword>
<accession>A0AAE3SML9</accession>
<proteinExistence type="predicted"/>
<dbReference type="EMBL" id="JAPFQP010000001">
    <property type="protein sequence ID" value="MCX2718590.1"/>
    <property type="molecule type" value="Genomic_DNA"/>
</dbReference>
<dbReference type="RefSeq" id="WP_266010760.1">
    <property type="nucleotide sequence ID" value="NZ_JAPFQP010000001.1"/>
</dbReference>
<comment type="caution">
    <text evidence="2">The sequence shown here is derived from an EMBL/GenBank/DDBJ whole genome shotgun (WGS) entry which is preliminary data.</text>
</comment>
<dbReference type="Proteomes" id="UP001207116">
    <property type="component" value="Unassembled WGS sequence"/>
</dbReference>
<feature type="transmembrane region" description="Helical" evidence="1">
    <location>
        <begin position="36"/>
        <end position="55"/>
    </location>
</feature>
<keyword evidence="3" id="KW-1185">Reference proteome</keyword>
<organism evidence="2 3">
    <name type="scientific">Lentiprolixibacter aurantiacus</name>
    <dbReference type="NCBI Taxonomy" id="2993939"/>
    <lineage>
        <taxon>Bacteria</taxon>
        <taxon>Pseudomonadati</taxon>
        <taxon>Bacteroidota</taxon>
        <taxon>Flavobacteriia</taxon>
        <taxon>Flavobacteriales</taxon>
        <taxon>Flavobacteriaceae</taxon>
        <taxon>Lentiprolixibacter</taxon>
    </lineage>
</organism>
<feature type="transmembrane region" description="Helical" evidence="1">
    <location>
        <begin position="94"/>
        <end position="113"/>
    </location>
</feature>
<evidence type="ECO:0000256" key="1">
    <source>
        <dbReference type="SAM" id="Phobius"/>
    </source>
</evidence>
<dbReference type="Pfam" id="PF10823">
    <property type="entry name" value="DUF2568"/>
    <property type="match status" value="1"/>
</dbReference>
<keyword evidence="1" id="KW-0812">Transmembrane</keyword>
<gene>
    <name evidence="2" type="ORF">OO016_03150</name>
</gene>
<reference evidence="2" key="1">
    <citation type="submission" date="2022-11" db="EMBL/GenBank/DDBJ databases">
        <title>The characterization of three novel Bacteroidetes species and genomic analysis of their roles in tidal elemental geochemical cycles.</title>
        <authorList>
            <person name="Ma K.-J."/>
        </authorList>
    </citation>
    <scope>NUCLEOTIDE SEQUENCE</scope>
    <source>
        <strain evidence="2">M415</strain>
    </source>
</reference>
<protein>
    <submittedName>
        <fullName evidence="2">YrdB family protein</fullName>
    </submittedName>
</protein>
<evidence type="ECO:0000313" key="2">
    <source>
        <dbReference type="EMBL" id="MCX2718590.1"/>
    </source>
</evidence>